<dbReference type="RefSeq" id="WP_301188589.1">
    <property type="nucleotide sequence ID" value="NZ_JAPDPJ010000001.1"/>
</dbReference>
<organism evidence="2 3">
    <name type="scientific">Plebeiibacterium sediminum</name>
    <dbReference type="NCBI Taxonomy" id="2992112"/>
    <lineage>
        <taxon>Bacteria</taxon>
        <taxon>Pseudomonadati</taxon>
        <taxon>Bacteroidota</taxon>
        <taxon>Bacteroidia</taxon>
        <taxon>Marinilabiliales</taxon>
        <taxon>Marinilabiliaceae</taxon>
        <taxon>Plebeiibacterium</taxon>
    </lineage>
</organism>
<feature type="chain" id="PRO_5042027501" description="DUF4468 domain-containing protein" evidence="1">
    <location>
        <begin position="21"/>
        <end position="202"/>
    </location>
</feature>
<dbReference type="EMBL" id="JAPDPJ010000001">
    <property type="protein sequence ID" value="MCW3785018.1"/>
    <property type="molecule type" value="Genomic_DNA"/>
</dbReference>
<protein>
    <recommendedName>
        <fullName evidence="4">DUF4468 domain-containing protein</fullName>
    </recommendedName>
</protein>
<feature type="signal peptide" evidence="1">
    <location>
        <begin position="1"/>
        <end position="20"/>
    </location>
</feature>
<evidence type="ECO:0000313" key="2">
    <source>
        <dbReference type="EMBL" id="MCW3785018.1"/>
    </source>
</evidence>
<sequence length="202" mass="22947">MKNIFIYLTFFLMSCGIAQAQKITLESGSLDAIKSEKAFNIAYDYSEVSVGKFKSEDDYINKKVTDYNAKEPGRGDQWKESWLSDRDARYKVSFEKLMNKYLEGEGVSISDENTEAKYTFILKTTFIEPGFNIHITRKPAMVDVLLQLVETANPNKVLCEIKSIKNPGNSFGGYDYDTGVRIQEAYAKCGKELAKFLVKKAF</sequence>
<proteinExistence type="predicted"/>
<comment type="caution">
    <text evidence="2">The sequence shown here is derived from an EMBL/GenBank/DDBJ whole genome shotgun (WGS) entry which is preliminary data.</text>
</comment>
<gene>
    <name evidence="2" type="ORF">OM075_01000</name>
</gene>
<evidence type="ECO:0008006" key="4">
    <source>
        <dbReference type="Google" id="ProtNLM"/>
    </source>
</evidence>
<evidence type="ECO:0000256" key="1">
    <source>
        <dbReference type="SAM" id="SignalP"/>
    </source>
</evidence>
<name>A0AAE3M0X2_9BACT</name>
<dbReference type="PROSITE" id="PS51257">
    <property type="entry name" value="PROKAR_LIPOPROTEIN"/>
    <property type="match status" value="1"/>
</dbReference>
<keyword evidence="3" id="KW-1185">Reference proteome</keyword>
<keyword evidence="1" id="KW-0732">Signal</keyword>
<dbReference type="Proteomes" id="UP001209229">
    <property type="component" value="Unassembled WGS sequence"/>
</dbReference>
<reference evidence="2" key="1">
    <citation type="submission" date="2022-10" db="EMBL/GenBank/DDBJ databases">
        <authorList>
            <person name="Yu W.X."/>
        </authorList>
    </citation>
    <scope>NUCLEOTIDE SEQUENCE</scope>
    <source>
        <strain evidence="2">AAT</strain>
    </source>
</reference>
<dbReference type="AlphaFoldDB" id="A0AAE3M0X2"/>
<evidence type="ECO:0000313" key="3">
    <source>
        <dbReference type="Proteomes" id="UP001209229"/>
    </source>
</evidence>
<accession>A0AAE3M0X2</accession>